<keyword evidence="6 8" id="KW-0472">Membrane</keyword>
<evidence type="ECO:0000256" key="2">
    <source>
        <dbReference type="ARBA" id="ARBA00007104"/>
    </source>
</evidence>
<comment type="subcellular location">
    <subcellularLocation>
        <location evidence="1 7">Membrane</location>
        <topology evidence="1 7">Single-pass type I membrane protein</topology>
    </subcellularLocation>
</comment>
<dbReference type="GO" id="GO:0016020">
    <property type="term" value="C:membrane"/>
    <property type="evidence" value="ECO:0007669"/>
    <property type="project" value="UniProtKB-SubCell"/>
</dbReference>
<evidence type="ECO:0000256" key="9">
    <source>
        <dbReference type="SAM" id="SignalP"/>
    </source>
</evidence>
<evidence type="ECO:0000313" key="12">
    <source>
        <dbReference type="Proteomes" id="UP001212841"/>
    </source>
</evidence>
<dbReference type="SMART" id="SM01190">
    <property type="entry name" value="EMP24_GP25L"/>
    <property type="match status" value="1"/>
</dbReference>
<evidence type="ECO:0000256" key="5">
    <source>
        <dbReference type="ARBA" id="ARBA00022989"/>
    </source>
</evidence>
<reference evidence="11" key="1">
    <citation type="submission" date="2020-05" db="EMBL/GenBank/DDBJ databases">
        <title>Phylogenomic resolution of chytrid fungi.</title>
        <authorList>
            <person name="Stajich J.E."/>
            <person name="Amses K."/>
            <person name="Simmons R."/>
            <person name="Seto K."/>
            <person name="Myers J."/>
            <person name="Bonds A."/>
            <person name="Quandt C.A."/>
            <person name="Barry K."/>
            <person name="Liu P."/>
            <person name="Grigoriev I."/>
            <person name="Longcore J.E."/>
            <person name="James T.Y."/>
        </authorList>
    </citation>
    <scope>NUCLEOTIDE SEQUENCE</scope>
    <source>
        <strain evidence="11">JEL0318</strain>
    </source>
</reference>
<feature type="domain" description="GOLD" evidence="10">
    <location>
        <begin position="33"/>
        <end position="126"/>
    </location>
</feature>
<keyword evidence="4 9" id="KW-0732">Signal</keyword>
<evidence type="ECO:0000256" key="1">
    <source>
        <dbReference type="ARBA" id="ARBA00004479"/>
    </source>
</evidence>
<name>A0AAD5SKP3_9FUNG</name>
<comment type="caution">
    <text evidence="11">The sequence shown here is derived from an EMBL/GenBank/DDBJ whole genome shotgun (WGS) entry which is preliminary data.</text>
</comment>
<organism evidence="11 12">
    <name type="scientific">Rhizophlyctis rosea</name>
    <dbReference type="NCBI Taxonomy" id="64517"/>
    <lineage>
        <taxon>Eukaryota</taxon>
        <taxon>Fungi</taxon>
        <taxon>Fungi incertae sedis</taxon>
        <taxon>Chytridiomycota</taxon>
        <taxon>Chytridiomycota incertae sedis</taxon>
        <taxon>Chytridiomycetes</taxon>
        <taxon>Rhizophlyctidales</taxon>
        <taxon>Rhizophlyctidaceae</taxon>
        <taxon>Rhizophlyctis</taxon>
    </lineage>
</organism>
<evidence type="ECO:0000256" key="7">
    <source>
        <dbReference type="RuleBase" id="RU003827"/>
    </source>
</evidence>
<evidence type="ECO:0000256" key="4">
    <source>
        <dbReference type="ARBA" id="ARBA00022729"/>
    </source>
</evidence>
<keyword evidence="5 8" id="KW-1133">Transmembrane helix</keyword>
<evidence type="ECO:0000256" key="8">
    <source>
        <dbReference type="SAM" id="Phobius"/>
    </source>
</evidence>
<dbReference type="InterPro" id="IPR015720">
    <property type="entry name" value="Emp24-like"/>
</dbReference>
<proteinExistence type="inferred from homology"/>
<dbReference type="Proteomes" id="UP001212841">
    <property type="component" value="Unassembled WGS sequence"/>
</dbReference>
<protein>
    <submittedName>
        <fullName evidence="11">Emp24p/erv25p- protein</fullName>
    </submittedName>
</protein>
<keyword evidence="3 7" id="KW-0812">Transmembrane</keyword>
<comment type="similarity">
    <text evidence="2 7">Belongs to the EMP24/GP25L family.</text>
</comment>
<feature type="chain" id="PRO_5042090015" evidence="9">
    <location>
        <begin position="24"/>
        <end position="215"/>
    </location>
</feature>
<sequence length="215" mass="24658">MRHAAALPVLLAILLLLLQPAKALYFYLDGSDQKCFIEELPLETTVIGTFKAEQYSEPSQRWEDSKDGVQIFVEVHGRRVINNKASAKGKFTFTTSEAGDHAICFTTAGNGWFAHSKTKVFLDLMFGDAEHDMTETKKEVLSGTAQVVRDLNSRVHAIRREQQYQREREAEFRDTSERTNSRVVWWTFAQIGVLITTCLWQIRHLKSFFITKKLV</sequence>
<gene>
    <name evidence="11" type="primary">ERP1</name>
    <name evidence="11" type="ORF">HK097_010586</name>
</gene>
<evidence type="ECO:0000256" key="6">
    <source>
        <dbReference type="ARBA" id="ARBA00023136"/>
    </source>
</evidence>
<keyword evidence="12" id="KW-1185">Reference proteome</keyword>
<feature type="transmembrane region" description="Helical" evidence="8">
    <location>
        <begin position="183"/>
        <end position="202"/>
    </location>
</feature>
<dbReference type="EMBL" id="JADGJD010000008">
    <property type="protein sequence ID" value="KAJ3057226.1"/>
    <property type="molecule type" value="Genomic_DNA"/>
</dbReference>
<dbReference type="AlphaFoldDB" id="A0AAD5SKP3"/>
<dbReference type="PROSITE" id="PS50866">
    <property type="entry name" value="GOLD"/>
    <property type="match status" value="1"/>
</dbReference>
<accession>A0AAD5SKP3</accession>
<dbReference type="Pfam" id="PF01105">
    <property type="entry name" value="EMP24_GP25L"/>
    <property type="match status" value="1"/>
</dbReference>
<dbReference type="InterPro" id="IPR009038">
    <property type="entry name" value="GOLD_dom"/>
</dbReference>
<feature type="signal peptide" evidence="9">
    <location>
        <begin position="1"/>
        <end position="23"/>
    </location>
</feature>
<evidence type="ECO:0000259" key="10">
    <source>
        <dbReference type="PROSITE" id="PS50866"/>
    </source>
</evidence>
<evidence type="ECO:0000256" key="3">
    <source>
        <dbReference type="ARBA" id="ARBA00022692"/>
    </source>
</evidence>
<dbReference type="PANTHER" id="PTHR22811">
    <property type="entry name" value="TRANSMEMBRANE EMP24 DOMAIN-CONTAINING PROTEIN"/>
    <property type="match status" value="1"/>
</dbReference>
<evidence type="ECO:0000313" key="11">
    <source>
        <dbReference type="EMBL" id="KAJ3057226.1"/>
    </source>
</evidence>